<dbReference type="InterPro" id="IPR004099">
    <property type="entry name" value="Pyr_nucl-diS_OxRdtase_dimer"/>
</dbReference>
<dbReference type="Gene3D" id="3.30.390.30">
    <property type="match status" value="1"/>
</dbReference>
<accession>A0A4P5PHS4</accession>
<dbReference type="PANTHER" id="PTHR43014:SF5">
    <property type="entry name" value="GLUTATHIONE REDUCTASE (NADPH)"/>
    <property type="match status" value="1"/>
</dbReference>
<dbReference type="Gene3D" id="3.50.50.60">
    <property type="entry name" value="FAD/NAD(P)-binding domain"/>
    <property type="match status" value="2"/>
</dbReference>
<dbReference type="SUPFAM" id="SSF55424">
    <property type="entry name" value="FAD/NAD-linked reductases, dimerisation (C-terminal) domain"/>
    <property type="match status" value="1"/>
</dbReference>
<evidence type="ECO:0000259" key="6">
    <source>
        <dbReference type="Pfam" id="PF02852"/>
    </source>
</evidence>
<feature type="domain" description="FAD/NAD(P)-binding" evidence="7">
    <location>
        <begin position="4"/>
        <end position="311"/>
    </location>
</feature>
<dbReference type="OrthoDB" id="9800167at2"/>
<protein>
    <submittedName>
        <fullName evidence="8">Glutathione reductase</fullName>
    </submittedName>
</protein>
<dbReference type="EMBL" id="BJCC01000043">
    <property type="protein sequence ID" value="GCF95878.1"/>
    <property type="molecule type" value="Genomic_DNA"/>
</dbReference>
<dbReference type="AlphaFoldDB" id="A0A4P5PHS4"/>
<keyword evidence="4" id="KW-0547">Nucleotide-binding</keyword>
<comment type="similarity">
    <text evidence="1">Belongs to the class-I pyridine nucleotide-disulfide oxidoreductase family.</text>
</comment>
<dbReference type="InterPro" id="IPR036188">
    <property type="entry name" value="FAD/NAD-bd_sf"/>
</dbReference>
<dbReference type="RefSeq" id="WP_146624249.1">
    <property type="nucleotide sequence ID" value="NZ_BJCC01000043.1"/>
</dbReference>
<comment type="cofactor">
    <cofactor evidence="4">
        <name>FAD</name>
        <dbReference type="ChEBI" id="CHEBI:57692"/>
    </cofactor>
    <text evidence="4">Binds 1 FAD per subunit.</text>
</comment>
<keyword evidence="4" id="KW-0520">NAD</keyword>
<dbReference type="InterPro" id="IPR001100">
    <property type="entry name" value="Pyr_nuc-diS_OxRdtase"/>
</dbReference>
<feature type="binding site" evidence="4">
    <location>
        <begin position="171"/>
        <end position="178"/>
    </location>
    <ligand>
        <name>NAD(+)</name>
        <dbReference type="ChEBI" id="CHEBI:57540"/>
    </ligand>
</feature>
<proteinExistence type="inferred from homology"/>
<feature type="disulfide bond" description="Redox-active" evidence="5">
    <location>
        <begin position="41"/>
        <end position="46"/>
    </location>
</feature>
<dbReference type="PRINTS" id="PR00368">
    <property type="entry name" value="FADPNR"/>
</dbReference>
<name>A0A4P5PHS4_9ENTE</name>
<sequence length="441" mass="48647">MKNYDAIVIGGGPAGTAAAYGLKEQGKAVAIIESDLWGGTCPNRGCDPKKILMSAVEAKSKVKKLNGKGLESDPTIHWEELMAFKHSYTDTVPEGTKKGLIDTEIDTFEGQAEFADSHTIKVSDEELKAKQFLIATGQRPSVLPIDGQEYLQSSTDFLDLAHLPKRIAFLGAGYISFELAAIANAAGAETHIIHHNSQPLKGFDEELALELVKHLEEQGIVFHFNVGVKTLEALDPGYRLSADGFELETDMVLGATGRTPNIESLKLENAGVEYTKRGIVVDDHLRTNQAHIFACGDVLDKTQPKLTPVSGFEANYAVQAMVGIKEAIEYPLIPTIVFGDLKLARIGMSEKELAEHPEKYHSETTDLSSWFTFMRINEQEAKIKIVYDEADTIVALSCLSSLADELINYFYFVFEKKVSHQELSDYIFAYPTPASDLEYFI</sequence>
<keyword evidence="2" id="KW-0285">Flavoprotein</keyword>
<evidence type="ECO:0000256" key="4">
    <source>
        <dbReference type="PIRSR" id="PIRSR000350-3"/>
    </source>
</evidence>
<feature type="binding site" evidence="4">
    <location>
        <position position="297"/>
    </location>
    <ligand>
        <name>FAD</name>
        <dbReference type="ChEBI" id="CHEBI:57692"/>
    </ligand>
</feature>
<organism evidence="8 9">
    <name type="scientific">Enterococcus florum</name>
    <dbReference type="NCBI Taxonomy" id="2480627"/>
    <lineage>
        <taxon>Bacteria</taxon>
        <taxon>Bacillati</taxon>
        <taxon>Bacillota</taxon>
        <taxon>Bacilli</taxon>
        <taxon>Lactobacillales</taxon>
        <taxon>Enterococcaceae</taxon>
        <taxon>Enterococcus</taxon>
    </lineage>
</organism>
<comment type="caution">
    <text evidence="8">The sequence shown here is derived from an EMBL/GenBank/DDBJ whole genome shotgun (WGS) entry which is preliminary data.</text>
</comment>
<dbReference type="Pfam" id="PF02852">
    <property type="entry name" value="Pyr_redox_dim"/>
    <property type="match status" value="1"/>
</dbReference>
<evidence type="ECO:0000256" key="1">
    <source>
        <dbReference type="ARBA" id="ARBA00007532"/>
    </source>
</evidence>
<keyword evidence="3 4" id="KW-0274">FAD</keyword>
<dbReference type="Proteomes" id="UP000290567">
    <property type="component" value="Unassembled WGS sequence"/>
</dbReference>
<evidence type="ECO:0000256" key="2">
    <source>
        <dbReference type="ARBA" id="ARBA00022630"/>
    </source>
</evidence>
<evidence type="ECO:0000313" key="9">
    <source>
        <dbReference type="Proteomes" id="UP000290567"/>
    </source>
</evidence>
<dbReference type="PANTHER" id="PTHR43014">
    <property type="entry name" value="MERCURIC REDUCTASE"/>
    <property type="match status" value="1"/>
</dbReference>
<dbReference type="PRINTS" id="PR00411">
    <property type="entry name" value="PNDRDTASEI"/>
</dbReference>
<keyword evidence="9" id="KW-1185">Reference proteome</keyword>
<dbReference type="PIRSF" id="PIRSF000350">
    <property type="entry name" value="Mercury_reductase_MerA"/>
    <property type="match status" value="1"/>
</dbReference>
<feature type="binding site" evidence="4">
    <location>
        <position position="50"/>
    </location>
    <ligand>
        <name>FAD</name>
        <dbReference type="ChEBI" id="CHEBI:57692"/>
    </ligand>
</feature>
<dbReference type="GO" id="GO:0016491">
    <property type="term" value="F:oxidoreductase activity"/>
    <property type="evidence" value="ECO:0007669"/>
    <property type="project" value="InterPro"/>
</dbReference>
<feature type="domain" description="Pyridine nucleotide-disulphide oxidoreductase dimerisation" evidence="6">
    <location>
        <begin position="333"/>
        <end position="434"/>
    </location>
</feature>
<dbReference type="InterPro" id="IPR016156">
    <property type="entry name" value="FAD/NAD-linked_Rdtase_dimer_sf"/>
</dbReference>
<dbReference type="GO" id="GO:0000166">
    <property type="term" value="F:nucleotide binding"/>
    <property type="evidence" value="ECO:0007669"/>
    <property type="project" value="UniProtKB-KW"/>
</dbReference>
<evidence type="ECO:0000259" key="7">
    <source>
        <dbReference type="Pfam" id="PF07992"/>
    </source>
</evidence>
<dbReference type="InterPro" id="IPR023753">
    <property type="entry name" value="FAD/NAD-binding_dom"/>
</dbReference>
<evidence type="ECO:0000256" key="5">
    <source>
        <dbReference type="PIRSR" id="PIRSR000350-4"/>
    </source>
</evidence>
<feature type="binding site" evidence="4">
    <location>
        <position position="257"/>
    </location>
    <ligand>
        <name>NAD(+)</name>
        <dbReference type="ChEBI" id="CHEBI:57540"/>
    </ligand>
</feature>
<evidence type="ECO:0000313" key="8">
    <source>
        <dbReference type="EMBL" id="GCF95878.1"/>
    </source>
</evidence>
<dbReference type="SUPFAM" id="SSF51905">
    <property type="entry name" value="FAD/NAD(P)-binding domain"/>
    <property type="match status" value="1"/>
</dbReference>
<dbReference type="Pfam" id="PF07992">
    <property type="entry name" value="Pyr_redox_2"/>
    <property type="match status" value="1"/>
</dbReference>
<reference evidence="9" key="1">
    <citation type="submission" date="2019-02" db="EMBL/GenBank/DDBJ databases">
        <title>Draft genome sequence of Enterococcus sp. Gos25-1.</title>
        <authorList>
            <person name="Tanaka N."/>
            <person name="Shiwa Y."/>
            <person name="Fujita N."/>
        </authorList>
    </citation>
    <scope>NUCLEOTIDE SEQUENCE [LARGE SCALE GENOMIC DNA]</scope>
    <source>
        <strain evidence="9">Gos25-1</strain>
    </source>
</reference>
<evidence type="ECO:0000256" key="3">
    <source>
        <dbReference type="ARBA" id="ARBA00022827"/>
    </source>
</evidence>
<gene>
    <name evidence="8" type="ORF">NRIC_37690</name>
</gene>